<gene>
    <name evidence="3" type="ORF">FCC1311_089202</name>
</gene>
<organism evidence="3 4">
    <name type="scientific">Hondaea fermentalgiana</name>
    <dbReference type="NCBI Taxonomy" id="2315210"/>
    <lineage>
        <taxon>Eukaryota</taxon>
        <taxon>Sar</taxon>
        <taxon>Stramenopiles</taxon>
        <taxon>Bigyra</taxon>
        <taxon>Labyrinthulomycetes</taxon>
        <taxon>Thraustochytrida</taxon>
        <taxon>Thraustochytriidae</taxon>
        <taxon>Hondaea</taxon>
    </lineage>
</organism>
<dbReference type="InParanoid" id="A0A2R5GQ06"/>
<evidence type="ECO:0000256" key="2">
    <source>
        <dbReference type="SAM" id="MobiDB-lite"/>
    </source>
</evidence>
<sequence>MAEMAEMAVVDGEEDEEQRTPEEDEVRALEEDLARLREVDALLDRVSKEPGSNTAGYVEGSEKNLPVAAAGAVQLFCATQVRPGLGKMFACLTPAASGRSQAGSVNSSRTSLRKSFLKRKSQRQYASPEETAAALGRLRASTSGGSSQPLDANDFCDRCASLLDEDGTCARCGIAPDETSSSGDLELENMVHSRLSVSRRTRMRRATLAKFENAARRRVNTMDAGFRRRLEEARKTFQDENAQRRLNRAKTLRQGFFSGESMHEMLDAFRAANIESDVFSELRREDSPRRHHRGSVAQSSFGTEDVVDIPEEDEELYNRDIDEYLAESLERMKRNKALMAKGEKQLHVAKIKHIKVLRNNLLTEQAKLIANVRAQSKAVIKGLRKHVAELNKSITKKLREEDDADGDDDASAAAKAYSRSVSRAAADSSGGRSTGGEGDEEDEDFEGFYDQHRKRINMAQQLLQQRFEARLDRLQEELATTMSHLNDLELEQYYPKSMNWKVRLNSGDGMFIGMRDVDLELLDADVEMIGGAELGTVEINVTNIEAVVGIYQFSIDGSTVQSKLLRGLLTPTVNRLDLNIKGTWRIKLRFQKGEENADHRPMWIKEGSEFKLELTKHMSGASLVRLPDRVVRWLTTQLIPQVISNAVMLSLPTRLGAFFRNPPNSLRLDGKIKMRGEIPPRVWTAPLVAPTASAELARRAMGLTSDEAVLLDLLLRGDLATTAGFHRKAVSIYRLYKWRLQYASIPLARLEKILGEVESDKNLQTHVENAELLSPPSGWLLQLVNRVCELARKPVSFDLEIHGVEADINVQQMIAISTGMYLDGLEHEAEVALGRRAKLAAEKKVNDAKANVANIERVVQNTAALLSDRVSLDLRAGLTGGLTSGIIMMHISNFMAQLLLPADFEWQQLFGEARITSRGYNLTIKGQSGPGEEEYTLSANHQFVDPEEYPFATPPGEDARATIRNLQLNLFPNGARAGTVRLAAETVRASLYMATLGEATFPLPDEETATLAGSVHTRSSVGERDASFGKDDETDEKVEELLQRSRTLVSGLWSRYEATQADLHPEAEQPRQIQHPTLPTFMTSENHDLFFDIRGLKIEAVRETGSDHKETIRVTVRPSSEDLDPGVVVAAAHLRFTLSEVFD</sequence>
<keyword evidence="4" id="KW-1185">Reference proteome</keyword>
<evidence type="ECO:0000256" key="1">
    <source>
        <dbReference type="SAM" id="Coils"/>
    </source>
</evidence>
<reference evidence="3 4" key="1">
    <citation type="submission" date="2017-12" db="EMBL/GenBank/DDBJ databases">
        <title>Sequencing, de novo assembly and annotation of complete genome of a new Thraustochytrid species, strain FCC1311.</title>
        <authorList>
            <person name="Sedici K."/>
            <person name="Godart F."/>
            <person name="Aiese Cigliano R."/>
            <person name="Sanseverino W."/>
            <person name="Barakat M."/>
            <person name="Ortet P."/>
            <person name="Marechal E."/>
            <person name="Cagnac O."/>
            <person name="Amato A."/>
        </authorList>
    </citation>
    <scope>NUCLEOTIDE SEQUENCE [LARGE SCALE GENOMIC DNA]</scope>
</reference>
<keyword evidence="1" id="KW-0175">Coiled coil</keyword>
<name>A0A2R5GQ06_9STRA</name>
<dbReference type="EMBL" id="BEYU01000128">
    <property type="protein sequence ID" value="GBG32695.1"/>
    <property type="molecule type" value="Genomic_DNA"/>
</dbReference>
<dbReference type="AlphaFoldDB" id="A0A2R5GQ06"/>
<accession>A0A2R5GQ06</accession>
<feature type="compositionally biased region" description="Low complexity" evidence="2">
    <location>
        <begin position="416"/>
        <end position="431"/>
    </location>
</feature>
<feature type="compositionally biased region" description="Basic and acidic residues" evidence="2">
    <location>
        <begin position="1021"/>
        <end position="1031"/>
    </location>
</feature>
<feature type="region of interest" description="Disordered" evidence="2">
    <location>
        <begin position="1013"/>
        <end position="1034"/>
    </location>
</feature>
<evidence type="ECO:0000313" key="3">
    <source>
        <dbReference type="EMBL" id="GBG32695.1"/>
    </source>
</evidence>
<dbReference type="Proteomes" id="UP000241890">
    <property type="component" value="Unassembled WGS sequence"/>
</dbReference>
<evidence type="ECO:0000313" key="4">
    <source>
        <dbReference type="Proteomes" id="UP000241890"/>
    </source>
</evidence>
<feature type="region of interest" description="Disordered" evidence="2">
    <location>
        <begin position="1"/>
        <end position="26"/>
    </location>
</feature>
<feature type="coiled-coil region" evidence="1">
    <location>
        <begin position="822"/>
        <end position="858"/>
    </location>
</feature>
<protein>
    <submittedName>
        <fullName evidence="3">Uncharacterized protein</fullName>
    </submittedName>
</protein>
<feature type="coiled-coil region" evidence="1">
    <location>
        <begin position="457"/>
        <end position="491"/>
    </location>
</feature>
<proteinExistence type="predicted"/>
<feature type="region of interest" description="Disordered" evidence="2">
    <location>
        <begin position="416"/>
        <end position="444"/>
    </location>
</feature>
<comment type="caution">
    <text evidence="3">The sequence shown here is derived from an EMBL/GenBank/DDBJ whole genome shotgun (WGS) entry which is preliminary data.</text>
</comment>